<sequence length="71" mass="7629">MFKISLISGAQTAIAGANIICTLVGFVLSIICVRKKETRNAVNIISTIVSALWLLLIVGFGVFALFLTFVK</sequence>
<comment type="caution">
    <text evidence="2">The sequence shown here is derived from an EMBL/GenBank/DDBJ whole genome shotgun (WGS) entry which is preliminary data.</text>
</comment>
<reference evidence="2" key="1">
    <citation type="submission" date="2022-09" db="EMBL/GenBank/DDBJ databases">
        <title>Draft genome sequence of Coprococcus comes strain 31264.</title>
        <authorList>
            <person name="Atsushi H."/>
            <person name="Moriya O."/>
            <person name="Mitsuo S."/>
        </authorList>
    </citation>
    <scope>NUCLEOTIDE SEQUENCE</scope>
    <source>
        <strain evidence="2">JCM 31264</strain>
    </source>
</reference>
<keyword evidence="1" id="KW-0812">Transmembrane</keyword>
<keyword evidence="1" id="KW-1133">Transmembrane helix</keyword>
<dbReference type="EMBL" id="BSCI01000009">
    <property type="protein sequence ID" value="GLG87214.1"/>
    <property type="molecule type" value="Genomic_DNA"/>
</dbReference>
<organism evidence="2 3">
    <name type="scientific">Coprococcus comes</name>
    <dbReference type="NCBI Taxonomy" id="410072"/>
    <lineage>
        <taxon>Bacteria</taxon>
        <taxon>Bacillati</taxon>
        <taxon>Bacillota</taxon>
        <taxon>Clostridia</taxon>
        <taxon>Lachnospirales</taxon>
        <taxon>Lachnospiraceae</taxon>
        <taxon>Coprococcus</taxon>
    </lineage>
</organism>
<name>A0AA37QC78_9FIRM</name>
<proteinExistence type="predicted"/>
<evidence type="ECO:0000256" key="1">
    <source>
        <dbReference type="SAM" id="Phobius"/>
    </source>
</evidence>
<feature type="transmembrane region" description="Helical" evidence="1">
    <location>
        <begin position="12"/>
        <end position="33"/>
    </location>
</feature>
<dbReference type="Proteomes" id="UP001145109">
    <property type="component" value="Unassembled WGS sequence"/>
</dbReference>
<protein>
    <submittedName>
        <fullName evidence="2">Uncharacterized protein</fullName>
    </submittedName>
</protein>
<dbReference type="AlphaFoldDB" id="A0AA37QC78"/>
<feature type="transmembrane region" description="Helical" evidence="1">
    <location>
        <begin position="45"/>
        <end position="70"/>
    </location>
</feature>
<keyword evidence="1" id="KW-0472">Membrane</keyword>
<evidence type="ECO:0000313" key="2">
    <source>
        <dbReference type="EMBL" id="GLG87214.1"/>
    </source>
</evidence>
<accession>A0AA37QC78</accession>
<reference evidence="2" key="2">
    <citation type="submission" date="2022-11" db="EMBL/GenBank/DDBJ databases">
        <title>Draft genome sequence of Coprococcus comes strain 31264.</title>
        <authorList>
            <person name="Hisatomi A."/>
            <person name="Ohkuma M."/>
            <person name="Sakamoto M."/>
        </authorList>
    </citation>
    <scope>NUCLEOTIDE SEQUENCE</scope>
    <source>
        <strain evidence="2">JCM 31264</strain>
    </source>
</reference>
<evidence type="ECO:0000313" key="3">
    <source>
        <dbReference type="Proteomes" id="UP001145109"/>
    </source>
</evidence>
<gene>
    <name evidence="2" type="ORF">comes_17590</name>
</gene>